<keyword evidence="5 6" id="KW-0472">Membrane</keyword>
<organism evidence="7 8">
    <name type="scientific">Tolypocladium capitatum</name>
    <dbReference type="NCBI Taxonomy" id="45235"/>
    <lineage>
        <taxon>Eukaryota</taxon>
        <taxon>Fungi</taxon>
        <taxon>Dikarya</taxon>
        <taxon>Ascomycota</taxon>
        <taxon>Pezizomycotina</taxon>
        <taxon>Sordariomycetes</taxon>
        <taxon>Hypocreomycetidae</taxon>
        <taxon>Hypocreales</taxon>
        <taxon>Ophiocordycipitaceae</taxon>
        <taxon>Tolypocladium</taxon>
    </lineage>
</organism>
<evidence type="ECO:0000313" key="7">
    <source>
        <dbReference type="EMBL" id="PNY25821.1"/>
    </source>
</evidence>
<dbReference type="SUPFAM" id="SSF103473">
    <property type="entry name" value="MFS general substrate transporter"/>
    <property type="match status" value="1"/>
</dbReference>
<gene>
    <name evidence="7" type="ORF">TCAP_04243</name>
</gene>
<evidence type="ECO:0000256" key="6">
    <source>
        <dbReference type="SAM" id="Phobius"/>
    </source>
</evidence>
<dbReference type="AlphaFoldDB" id="A0A2K3QE82"/>
<feature type="transmembrane region" description="Helical" evidence="6">
    <location>
        <begin position="360"/>
        <end position="380"/>
    </location>
</feature>
<keyword evidence="8" id="KW-1185">Reference proteome</keyword>
<dbReference type="EMBL" id="NRSZ01000658">
    <property type="protein sequence ID" value="PNY25821.1"/>
    <property type="molecule type" value="Genomic_DNA"/>
</dbReference>
<dbReference type="Proteomes" id="UP000236621">
    <property type="component" value="Unassembled WGS sequence"/>
</dbReference>
<keyword evidence="4 6" id="KW-1133">Transmembrane helix</keyword>
<feature type="transmembrane region" description="Helical" evidence="6">
    <location>
        <begin position="126"/>
        <end position="144"/>
    </location>
</feature>
<feature type="transmembrane region" description="Helical" evidence="6">
    <location>
        <begin position="263"/>
        <end position="285"/>
    </location>
</feature>
<feature type="transmembrane region" description="Helical" evidence="6">
    <location>
        <begin position="202"/>
        <end position="222"/>
    </location>
</feature>
<reference evidence="7 8" key="1">
    <citation type="submission" date="2017-08" db="EMBL/GenBank/DDBJ databases">
        <title>Harnessing the power of phylogenomics to disentangle the directionality and signatures of interkingdom host jumping in the parasitic fungal genus Tolypocladium.</title>
        <authorList>
            <person name="Quandt C.A."/>
            <person name="Patterson W."/>
            <person name="Spatafora J.W."/>
        </authorList>
    </citation>
    <scope>NUCLEOTIDE SEQUENCE [LARGE SCALE GENOMIC DNA]</scope>
    <source>
        <strain evidence="7 8">CBS 113982</strain>
    </source>
</reference>
<feature type="transmembrane region" description="Helical" evidence="6">
    <location>
        <begin position="88"/>
        <end position="106"/>
    </location>
</feature>
<dbReference type="PANTHER" id="PTHR19432">
    <property type="entry name" value="SUGAR TRANSPORTER"/>
    <property type="match status" value="1"/>
</dbReference>
<dbReference type="STRING" id="45235.A0A2K3QE82"/>
<sequence>MATLVGQTHIKGSTETVRMMLLTFATLGITFTWGVELTYCTPYLLNLGLTKSNTSLIWIAGPLSGLIVQPIVGVISDENTSRWGRRRPLMVVGAAVVAVSLLVLGFTRDIVAVLVRDDEQARRPTVVLAVLAIYVVDFAINVVMSCSRSLVVDALPLARQQSGAAWGSRMSAVGHMVGYAAGSIDLVQTFGTAMGDAQFKQLTVIAALAILGSTAVTCWSVTERVLVSPAGAKEQSIMGVLRQVYTTVRHLPPRVQAICWAQFWSWIGWFPFLFYSTTWIGETYFRYDVPTDGKQSKDALGDMGRIGSTSLFIYSAITFAGAFVLPMLVKSPDDEGFTKRPPLAIAGLVNKFNDKKPDILTTWICGHVMFAAAMSLAPLATSFRFATTLVCLCGLPWTIAMWAPTTLLGVEVNKLSGATQNGAPYRLLPHEPDIELPAVGPGGAPVYPESPQDATASGMSASAELSGIYFGILNIFTTLPQFIGTFIASIVFAVLEPGESPELAEGGGPNKVASGRGPNAISVCLFIGAMSSVVAAFATRKLKHL</sequence>
<comment type="subcellular location">
    <subcellularLocation>
        <location evidence="1">Membrane</location>
        <topology evidence="1">Multi-pass membrane protein</topology>
    </subcellularLocation>
</comment>
<keyword evidence="2" id="KW-0813">Transport</keyword>
<dbReference type="InterPro" id="IPR036259">
    <property type="entry name" value="MFS_trans_sf"/>
</dbReference>
<feature type="transmembrane region" description="Helical" evidence="6">
    <location>
        <begin position="56"/>
        <end position="76"/>
    </location>
</feature>
<evidence type="ECO:0000313" key="8">
    <source>
        <dbReference type="Proteomes" id="UP000236621"/>
    </source>
</evidence>
<dbReference type="Pfam" id="PF13347">
    <property type="entry name" value="MFS_2"/>
    <property type="match status" value="1"/>
</dbReference>
<name>A0A2K3QE82_9HYPO</name>
<dbReference type="GO" id="GO:0008506">
    <property type="term" value="F:sucrose:proton symporter activity"/>
    <property type="evidence" value="ECO:0007669"/>
    <property type="project" value="TreeGrafter"/>
</dbReference>
<evidence type="ECO:0000256" key="1">
    <source>
        <dbReference type="ARBA" id="ARBA00004141"/>
    </source>
</evidence>
<evidence type="ECO:0000256" key="2">
    <source>
        <dbReference type="ARBA" id="ARBA00022448"/>
    </source>
</evidence>
<feature type="transmembrane region" description="Helical" evidence="6">
    <location>
        <begin position="468"/>
        <end position="495"/>
    </location>
</feature>
<dbReference type="Gene3D" id="1.20.1250.20">
    <property type="entry name" value="MFS general substrate transporter like domains"/>
    <property type="match status" value="1"/>
</dbReference>
<proteinExistence type="predicted"/>
<keyword evidence="3 6" id="KW-0812">Transmembrane</keyword>
<comment type="caution">
    <text evidence="7">The sequence shown here is derived from an EMBL/GenBank/DDBJ whole genome shotgun (WGS) entry which is preliminary data.</text>
</comment>
<feature type="transmembrane region" description="Helical" evidence="6">
    <location>
        <begin position="21"/>
        <end position="44"/>
    </location>
</feature>
<evidence type="ECO:0000256" key="4">
    <source>
        <dbReference type="ARBA" id="ARBA00022989"/>
    </source>
</evidence>
<protein>
    <submittedName>
        <fullName evidence="7">General alpha-glucoside permease</fullName>
    </submittedName>
</protein>
<accession>A0A2K3QE82</accession>
<evidence type="ECO:0000256" key="5">
    <source>
        <dbReference type="ARBA" id="ARBA00023136"/>
    </source>
</evidence>
<feature type="transmembrane region" description="Helical" evidence="6">
    <location>
        <begin position="520"/>
        <end position="539"/>
    </location>
</feature>
<evidence type="ECO:0000256" key="3">
    <source>
        <dbReference type="ARBA" id="ARBA00022692"/>
    </source>
</evidence>
<dbReference type="PANTHER" id="PTHR19432:SF76">
    <property type="entry name" value="TRANSPORTER, PUTATIVE (EUROFUNG)-RELATED"/>
    <property type="match status" value="1"/>
</dbReference>
<dbReference type="OrthoDB" id="28755at2759"/>
<dbReference type="GO" id="GO:0005886">
    <property type="term" value="C:plasma membrane"/>
    <property type="evidence" value="ECO:0007669"/>
    <property type="project" value="TreeGrafter"/>
</dbReference>
<feature type="transmembrane region" description="Helical" evidence="6">
    <location>
        <begin position="306"/>
        <end position="329"/>
    </location>
</feature>